<name>A0A402APA7_9CHLR</name>
<accession>A0A402APA7</accession>
<organism evidence="1 2">
    <name type="scientific">Dictyobacter kobayashii</name>
    <dbReference type="NCBI Taxonomy" id="2014872"/>
    <lineage>
        <taxon>Bacteria</taxon>
        <taxon>Bacillati</taxon>
        <taxon>Chloroflexota</taxon>
        <taxon>Ktedonobacteria</taxon>
        <taxon>Ktedonobacterales</taxon>
        <taxon>Dictyobacteraceae</taxon>
        <taxon>Dictyobacter</taxon>
    </lineage>
</organism>
<protein>
    <submittedName>
        <fullName evidence="1">Uncharacterized protein</fullName>
    </submittedName>
</protein>
<reference evidence="2" key="1">
    <citation type="submission" date="2018-12" db="EMBL/GenBank/DDBJ databases">
        <title>Tengunoibacter tsumagoiensis gen. nov., sp. nov., Dictyobacter kobayashii sp. nov., D. alpinus sp. nov., and D. joshuensis sp. nov. and description of Dictyobacteraceae fam. nov. within the order Ktedonobacterales isolated from Tengu-no-mugimeshi.</title>
        <authorList>
            <person name="Wang C.M."/>
            <person name="Zheng Y."/>
            <person name="Sakai Y."/>
            <person name="Toyoda A."/>
            <person name="Minakuchi Y."/>
            <person name="Abe K."/>
            <person name="Yokota A."/>
            <person name="Yabe S."/>
        </authorList>
    </citation>
    <scope>NUCLEOTIDE SEQUENCE [LARGE SCALE GENOMIC DNA]</scope>
    <source>
        <strain evidence="2">Uno11</strain>
    </source>
</reference>
<dbReference type="Proteomes" id="UP000287188">
    <property type="component" value="Unassembled WGS sequence"/>
</dbReference>
<comment type="caution">
    <text evidence="1">The sequence shown here is derived from an EMBL/GenBank/DDBJ whole genome shotgun (WGS) entry which is preliminary data.</text>
</comment>
<sequence length="56" mass="6311">MKHATLTTYVFPFTLDERQTVQAHEQPRPLVPGAYQIATTIPPIPVGEQCFGRTKE</sequence>
<dbReference type="EMBL" id="BIFS01000001">
    <property type="protein sequence ID" value="GCE20865.1"/>
    <property type="molecule type" value="Genomic_DNA"/>
</dbReference>
<evidence type="ECO:0000313" key="1">
    <source>
        <dbReference type="EMBL" id="GCE20865.1"/>
    </source>
</evidence>
<dbReference type="AlphaFoldDB" id="A0A402APA7"/>
<keyword evidence="2" id="KW-1185">Reference proteome</keyword>
<gene>
    <name evidence="1" type="ORF">KDK_46650</name>
</gene>
<evidence type="ECO:0000313" key="2">
    <source>
        <dbReference type="Proteomes" id="UP000287188"/>
    </source>
</evidence>
<proteinExistence type="predicted"/>